<evidence type="ECO:0000256" key="3">
    <source>
        <dbReference type="ARBA" id="ARBA00022989"/>
    </source>
</evidence>
<evidence type="ECO:0000256" key="6">
    <source>
        <dbReference type="SAM" id="Phobius"/>
    </source>
</evidence>
<dbReference type="OrthoDB" id="3689813at2759"/>
<keyword evidence="2 6" id="KW-0812">Transmembrane</keyword>
<comment type="caution">
    <text evidence="8">The sequence shown here is derived from an EMBL/GenBank/DDBJ whole genome shotgun (WGS) entry which is preliminary data.</text>
</comment>
<keyword evidence="7" id="KW-0732">Signal</keyword>
<evidence type="ECO:0000256" key="1">
    <source>
        <dbReference type="ARBA" id="ARBA00004167"/>
    </source>
</evidence>
<feature type="compositionally biased region" description="Low complexity" evidence="5">
    <location>
        <begin position="158"/>
        <end position="185"/>
    </location>
</feature>
<gene>
    <name evidence="8" type="ORF">Ptr86124_000034</name>
</gene>
<evidence type="ECO:0000256" key="4">
    <source>
        <dbReference type="ARBA" id="ARBA00023136"/>
    </source>
</evidence>
<accession>A0A922NPC4</accession>
<dbReference type="GO" id="GO:0016020">
    <property type="term" value="C:membrane"/>
    <property type="evidence" value="ECO:0007669"/>
    <property type="project" value="UniProtKB-SubCell"/>
</dbReference>
<evidence type="ECO:0000256" key="5">
    <source>
        <dbReference type="SAM" id="MobiDB-lite"/>
    </source>
</evidence>
<keyword evidence="9" id="KW-1185">Reference proteome</keyword>
<feature type="transmembrane region" description="Helical" evidence="6">
    <location>
        <begin position="258"/>
        <end position="285"/>
    </location>
</feature>
<evidence type="ECO:0000313" key="8">
    <source>
        <dbReference type="EMBL" id="KAI1519666.1"/>
    </source>
</evidence>
<feature type="compositionally biased region" description="Polar residues" evidence="5">
    <location>
        <begin position="139"/>
        <end position="157"/>
    </location>
</feature>
<feature type="chain" id="PRO_5036742905" evidence="7">
    <location>
        <begin position="22"/>
        <end position="525"/>
    </location>
</feature>
<dbReference type="AlphaFoldDB" id="A0A922NPC4"/>
<evidence type="ECO:0000313" key="9">
    <source>
        <dbReference type="Proteomes" id="UP000249757"/>
    </source>
</evidence>
<feature type="compositionally biased region" description="Polar residues" evidence="5">
    <location>
        <begin position="197"/>
        <end position="252"/>
    </location>
</feature>
<reference evidence="9" key="1">
    <citation type="journal article" date="2022" name="Microb. Genom.">
        <title>A global pangenome for the wheat fungal pathogen Pyrenophora tritici-repentis and prediction of effector protein structural homology.</title>
        <authorList>
            <person name="Moolhuijzen P.M."/>
            <person name="See P.T."/>
            <person name="Shi G."/>
            <person name="Powell H.R."/>
            <person name="Cockram J."/>
            <person name="Jorgensen L.N."/>
            <person name="Benslimane H."/>
            <person name="Strelkov S.E."/>
            <person name="Turner J."/>
            <person name="Liu Z."/>
            <person name="Moffat C.S."/>
        </authorList>
    </citation>
    <scope>NUCLEOTIDE SEQUENCE [LARGE SCALE GENOMIC DNA]</scope>
</reference>
<dbReference type="InterPro" id="IPR051694">
    <property type="entry name" value="Immunoregulatory_rcpt-like"/>
</dbReference>
<feature type="region of interest" description="Disordered" evidence="5">
    <location>
        <begin position="297"/>
        <end position="318"/>
    </location>
</feature>
<feature type="region of interest" description="Disordered" evidence="5">
    <location>
        <begin position="488"/>
        <end position="525"/>
    </location>
</feature>
<sequence length="525" mass="54871">MIKAVIVTLVLLVAMTAGLDCSNPSNVILPDCTKGCIAGGTVGDVCADDFNSFCEHQGYVNLFSKGYGSCLISDCVSDQEIYTTLITMHGKCTHLEEWPLKVDGNLNDWFTYVFGDSSTSPAMQTATETTGGNVAISFEPSTDQPTPTTEPSSTDAGTSAKPSSNAANTSTSAANSSPPQQSSQSGDGPPAAIPANPTETTVSTDQGQPTTAPASASNNDQPGQSSGQANTDTAHAHAQPTTTFGPNNSTTGPADPPAFGTATIAGTAAGGTVGLALIAGLIYFLMRRRERKVFKPSPANMWDPTHNTDRKPTLPVLQDDTNYNRYSEATQPQMNKAELYSNALLPPPQQTPIHNAFKTPDPGYPHDGGAAGANRYYQPPPQNQHHGNFDTRFPELPAHPTHQPMSSPTSPVSSLSTPHIWTAANTPTFRLSNPDARSDGVRSPVSELGANEVLQSTRSAELSGEEIRAGNSATTPVELHEESLKPERVGLRKSGGGGGSGAVEMEGEGMRNGNGGSKAGVSTNF</sequence>
<organism evidence="8 9">
    <name type="scientific">Pyrenophora tritici-repentis</name>
    <dbReference type="NCBI Taxonomy" id="45151"/>
    <lineage>
        <taxon>Eukaryota</taxon>
        <taxon>Fungi</taxon>
        <taxon>Dikarya</taxon>
        <taxon>Ascomycota</taxon>
        <taxon>Pezizomycotina</taxon>
        <taxon>Dothideomycetes</taxon>
        <taxon>Pleosporomycetidae</taxon>
        <taxon>Pleosporales</taxon>
        <taxon>Pleosporineae</taxon>
        <taxon>Pleosporaceae</taxon>
        <taxon>Pyrenophora</taxon>
    </lineage>
</organism>
<dbReference type="Proteomes" id="UP000249757">
    <property type="component" value="Unassembled WGS sequence"/>
</dbReference>
<name>A0A922NPC4_9PLEO</name>
<proteinExistence type="predicted"/>
<keyword evidence="3 6" id="KW-1133">Transmembrane helix</keyword>
<dbReference type="EMBL" id="NRDI02000001">
    <property type="protein sequence ID" value="KAI1519666.1"/>
    <property type="molecule type" value="Genomic_DNA"/>
</dbReference>
<evidence type="ECO:0000256" key="2">
    <source>
        <dbReference type="ARBA" id="ARBA00022692"/>
    </source>
</evidence>
<feature type="region of interest" description="Disordered" evidence="5">
    <location>
        <begin position="368"/>
        <end position="416"/>
    </location>
</feature>
<dbReference type="GO" id="GO:0071944">
    <property type="term" value="C:cell periphery"/>
    <property type="evidence" value="ECO:0007669"/>
    <property type="project" value="UniProtKB-ARBA"/>
</dbReference>
<feature type="signal peptide" evidence="7">
    <location>
        <begin position="1"/>
        <end position="21"/>
    </location>
</feature>
<dbReference type="PANTHER" id="PTHR15549">
    <property type="entry name" value="PAIRED IMMUNOGLOBULIN-LIKE TYPE 2 RECEPTOR"/>
    <property type="match status" value="1"/>
</dbReference>
<keyword evidence="4 6" id="KW-0472">Membrane</keyword>
<protein>
    <submittedName>
        <fullName evidence="8">Uncharacterized protein</fullName>
    </submittedName>
</protein>
<feature type="region of interest" description="Disordered" evidence="5">
    <location>
        <begin position="134"/>
        <end position="258"/>
    </location>
</feature>
<feature type="compositionally biased region" description="Low complexity" evidence="5">
    <location>
        <begin position="404"/>
        <end position="416"/>
    </location>
</feature>
<evidence type="ECO:0000256" key="7">
    <source>
        <dbReference type="SAM" id="SignalP"/>
    </source>
</evidence>
<comment type="subcellular location">
    <subcellularLocation>
        <location evidence="1">Membrane</location>
        <topology evidence="1">Single-pass membrane protein</topology>
    </subcellularLocation>
</comment>